<keyword evidence="2 8" id="KW-0813">Transport</keyword>
<keyword evidence="11" id="KW-1185">Reference proteome</keyword>
<comment type="caution">
    <text evidence="8">Lacks conserved residue(s) required for the propagation of feature annotation.</text>
</comment>
<dbReference type="InterPro" id="IPR022837">
    <property type="entry name" value="MsrQ-like"/>
</dbReference>
<keyword evidence="3 8" id="KW-0349">Heme</keyword>
<feature type="domain" description="Ferric oxidoreductase" evidence="9">
    <location>
        <begin position="42"/>
        <end position="156"/>
    </location>
</feature>
<evidence type="ECO:0000256" key="2">
    <source>
        <dbReference type="ARBA" id="ARBA00022448"/>
    </source>
</evidence>
<organism evidence="10 11">
    <name type="scientific">Parahaliea aestuarii</name>
    <dbReference type="NCBI Taxonomy" id="1852021"/>
    <lineage>
        <taxon>Bacteria</taxon>
        <taxon>Pseudomonadati</taxon>
        <taxon>Pseudomonadota</taxon>
        <taxon>Gammaproteobacteria</taxon>
        <taxon>Cellvibrionales</taxon>
        <taxon>Halieaceae</taxon>
        <taxon>Parahaliea</taxon>
    </lineage>
</organism>
<dbReference type="RefSeq" id="WP_148065184.1">
    <property type="nucleotide sequence ID" value="NZ_VRYZ01000007.1"/>
</dbReference>
<accession>A0A5C8ZQF2</accession>
<feature type="transmembrane region" description="Helical" evidence="8">
    <location>
        <begin position="38"/>
        <end position="56"/>
    </location>
</feature>
<keyword evidence="4 8" id="KW-0812">Transmembrane</keyword>
<keyword evidence="6 8" id="KW-0408">Iron</keyword>
<evidence type="ECO:0000256" key="3">
    <source>
        <dbReference type="ARBA" id="ARBA00022617"/>
    </source>
</evidence>
<dbReference type="GO" id="GO:0010181">
    <property type="term" value="F:FMN binding"/>
    <property type="evidence" value="ECO:0007669"/>
    <property type="project" value="UniProtKB-UniRule"/>
</dbReference>
<protein>
    <recommendedName>
        <fullName evidence="8">Protein-methionine-sulfoxide reductase heme-binding subunit MsrQ</fullName>
    </recommendedName>
    <alternativeName>
        <fullName evidence="8">Flavocytochrome MsrQ</fullName>
    </alternativeName>
</protein>
<keyword evidence="8" id="KW-0249">Electron transport</keyword>
<dbReference type="EMBL" id="VRYZ01000007">
    <property type="protein sequence ID" value="TXS89922.1"/>
    <property type="molecule type" value="Genomic_DNA"/>
</dbReference>
<feature type="transmembrane region" description="Helical" evidence="8">
    <location>
        <begin position="170"/>
        <end position="186"/>
    </location>
</feature>
<keyword evidence="8" id="KW-0479">Metal-binding</keyword>
<dbReference type="PANTHER" id="PTHR36964:SF1">
    <property type="entry name" value="PROTEIN-METHIONINE-SULFOXIDE REDUCTASE HEME-BINDING SUBUNIT MSRQ"/>
    <property type="match status" value="1"/>
</dbReference>
<comment type="subunit">
    <text evidence="8">Heterodimer of a catalytic subunit (MsrP) and a heme-binding subunit (MsrQ).</text>
</comment>
<evidence type="ECO:0000313" key="11">
    <source>
        <dbReference type="Proteomes" id="UP000321933"/>
    </source>
</evidence>
<dbReference type="OrthoDB" id="9788328at2"/>
<feature type="transmembrane region" description="Helical" evidence="8">
    <location>
        <begin position="77"/>
        <end position="97"/>
    </location>
</feature>
<evidence type="ECO:0000256" key="7">
    <source>
        <dbReference type="ARBA" id="ARBA00023136"/>
    </source>
</evidence>
<dbReference type="GO" id="GO:0020037">
    <property type="term" value="F:heme binding"/>
    <property type="evidence" value="ECO:0007669"/>
    <property type="project" value="UniProtKB-UniRule"/>
</dbReference>
<dbReference type="Proteomes" id="UP000321933">
    <property type="component" value="Unassembled WGS sequence"/>
</dbReference>
<feature type="transmembrane region" description="Helical" evidence="8">
    <location>
        <begin position="109"/>
        <end position="127"/>
    </location>
</feature>
<keyword evidence="8" id="KW-0288">FMN</keyword>
<evidence type="ECO:0000313" key="10">
    <source>
        <dbReference type="EMBL" id="TXS89922.1"/>
    </source>
</evidence>
<keyword evidence="5 8" id="KW-1133">Transmembrane helix</keyword>
<evidence type="ECO:0000256" key="4">
    <source>
        <dbReference type="ARBA" id="ARBA00022692"/>
    </source>
</evidence>
<keyword evidence="8" id="KW-1003">Cell membrane</keyword>
<dbReference type="GO" id="GO:0005886">
    <property type="term" value="C:plasma membrane"/>
    <property type="evidence" value="ECO:0007669"/>
    <property type="project" value="UniProtKB-SubCell"/>
</dbReference>
<dbReference type="GO" id="GO:0030091">
    <property type="term" value="P:protein repair"/>
    <property type="evidence" value="ECO:0007669"/>
    <property type="project" value="UniProtKB-UniRule"/>
</dbReference>
<dbReference type="InterPro" id="IPR013130">
    <property type="entry name" value="Fe3_Rdtase_TM_dom"/>
</dbReference>
<comment type="subcellular location">
    <subcellularLocation>
        <location evidence="8">Cell membrane</location>
        <topology evidence="8">Multi-pass membrane protein</topology>
    </subcellularLocation>
    <subcellularLocation>
        <location evidence="1">Membrane</location>
        <topology evidence="1">Multi-pass membrane protein</topology>
    </subcellularLocation>
</comment>
<evidence type="ECO:0000256" key="6">
    <source>
        <dbReference type="ARBA" id="ARBA00023004"/>
    </source>
</evidence>
<evidence type="ECO:0000259" key="9">
    <source>
        <dbReference type="Pfam" id="PF01794"/>
    </source>
</evidence>
<dbReference type="GO" id="GO:0009055">
    <property type="term" value="F:electron transfer activity"/>
    <property type="evidence" value="ECO:0007669"/>
    <property type="project" value="UniProtKB-UniRule"/>
</dbReference>
<comment type="cofactor">
    <cofactor evidence="8">
        <name>FMN</name>
        <dbReference type="ChEBI" id="CHEBI:58210"/>
    </cofactor>
    <text evidence="8">Binds 1 FMN per subunit.</text>
</comment>
<keyword evidence="8" id="KW-0285">Flavoprotein</keyword>
<keyword evidence="7 8" id="KW-0472">Membrane</keyword>
<comment type="similarity">
    <text evidence="8">Belongs to the MsrQ family.</text>
</comment>
<dbReference type="GO" id="GO:0016679">
    <property type="term" value="F:oxidoreductase activity, acting on diphenols and related substances as donors"/>
    <property type="evidence" value="ECO:0007669"/>
    <property type="project" value="TreeGrafter"/>
</dbReference>
<feature type="transmembrane region" description="Helical" evidence="8">
    <location>
        <begin position="147"/>
        <end position="164"/>
    </location>
</feature>
<comment type="cofactor">
    <cofactor evidence="8">
        <name>heme b</name>
        <dbReference type="ChEBI" id="CHEBI:60344"/>
    </cofactor>
    <text evidence="8">Binds 1 heme b (iron(II)-protoporphyrin IX) group per subunit.</text>
</comment>
<gene>
    <name evidence="8" type="primary">msrQ</name>
    <name evidence="10" type="ORF">FVW59_15015</name>
</gene>
<comment type="caution">
    <text evidence="10">The sequence shown here is derived from an EMBL/GenBank/DDBJ whole genome shotgun (WGS) entry which is preliminary data.</text>
</comment>
<dbReference type="HAMAP" id="MF_01207">
    <property type="entry name" value="MsrQ"/>
    <property type="match status" value="1"/>
</dbReference>
<sequence length="195" mass="22412">MSERLGRLAVFVLCLVPFALLLWQAVGGGLGPDPAKRIMLQTGEWSLRLLALTLLVSPLRQWSGKAWVMRLRRMLGLYAFFYACVHLLAFGHFYLGWSPAILVEELAERPYITVGFAAWLLLVPLAVTSTRNWQRRLRRNWQRLHRLIYPAAVLACLHLLWQARSDVGEALVYIVVVGLLLVWRLQRGWRRAAKV</sequence>
<dbReference type="AlphaFoldDB" id="A0A5C8ZQF2"/>
<dbReference type="Pfam" id="PF01794">
    <property type="entry name" value="Ferric_reduct"/>
    <property type="match status" value="1"/>
</dbReference>
<dbReference type="PANTHER" id="PTHR36964">
    <property type="entry name" value="PROTEIN-METHIONINE-SULFOXIDE REDUCTASE HEME-BINDING SUBUNIT MSRQ"/>
    <property type="match status" value="1"/>
</dbReference>
<proteinExistence type="inferred from homology"/>
<evidence type="ECO:0000256" key="8">
    <source>
        <dbReference type="HAMAP-Rule" id="MF_01207"/>
    </source>
</evidence>
<evidence type="ECO:0000256" key="5">
    <source>
        <dbReference type="ARBA" id="ARBA00022989"/>
    </source>
</evidence>
<comment type="function">
    <text evidence="8">Part of the MsrPQ system that repairs oxidized periplasmic proteins containing methionine sulfoxide residues (Met-O), using respiratory chain electrons. Thus protects these proteins from oxidative-stress damage caused by reactive species of oxygen and chlorine generated by the host defense mechanisms. MsrPQ is essential for the maintenance of envelope integrity under bleach stress, rescuing a wide series of structurally unrelated periplasmic proteins from methionine oxidation. MsrQ provides electrons for reduction to the reductase catalytic subunit MsrP, using the quinone pool of the respiratory chain.</text>
</comment>
<dbReference type="GO" id="GO:0046872">
    <property type="term" value="F:metal ion binding"/>
    <property type="evidence" value="ECO:0007669"/>
    <property type="project" value="UniProtKB-KW"/>
</dbReference>
<reference evidence="10 11" key="1">
    <citation type="submission" date="2019-08" db="EMBL/GenBank/DDBJ databases">
        <title>Parahaliea maris sp. nov., isolated from the surface seawater.</title>
        <authorList>
            <person name="Liu Y."/>
        </authorList>
    </citation>
    <scope>NUCLEOTIDE SEQUENCE [LARGE SCALE GENOMIC DNA]</scope>
    <source>
        <strain evidence="10 11">S2-26</strain>
    </source>
</reference>
<name>A0A5C8ZQF2_9GAMM</name>
<evidence type="ECO:0000256" key="1">
    <source>
        <dbReference type="ARBA" id="ARBA00004141"/>
    </source>
</evidence>